<evidence type="ECO:0000313" key="4">
    <source>
        <dbReference type="Proteomes" id="UP000266861"/>
    </source>
</evidence>
<evidence type="ECO:0000256" key="2">
    <source>
        <dbReference type="SAM" id="Coils"/>
    </source>
</evidence>
<comment type="caution">
    <text evidence="3">The sequence shown here is derived from an EMBL/GenBank/DDBJ whole genome shotgun (WGS) entry which is preliminary data.</text>
</comment>
<evidence type="ECO:0000313" key="3">
    <source>
        <dbReference type="EMBL" id="RHZ79899.1"/>
    </source>
</evidence>
<dbReference type="AlphaFoldDB" id="A0A397IV60"/>
<proteinExistence type="predicted"/>
<feature type="coiled-coil region" evidence="2">
    <location>
        <begin position="192"/>
        <end position="313"/>
    </location>
</feature>
<dbReference type="EMBL" id="PQFF01000131">
    <property type="protein sequence ID" value="RHZ79899.1"/>
    <property type="molecule type" value="Genomic_DNA"/>
</dbReference>
<protein>
    <submittedName>
        <fullName evidence="3">Uncharacterized protein</fullName>
    </submittedName>
</protein>
<dbReference type="PANTHER" id="PTHR32123:SF9">
    <property type="entry name" value="PROTEIN SPINDLY"/>
    <property type="match status" value="1"/>
</dbReference>
<evidence type="ECO:0000256" key="1">
    <source>
        <dbReference type="ARBA" id="ARBA00023054"/>
    </source>
</evidence>
<keyword evidence="4" id="KW-1185">Reference proteome</keyword>
<reference evidence="3 4" key="1">
    <citation type="submission" date="2018-08" db="EMBL/GenBank/DDBJ databases">
        <title>Genome and evolution of the arbuscular mycorrhizal fungus Diversispora epigaea (formerly Glomus versiforme) and its bacterial endosymbionts.</title>
        <authorList>
            <person name="Sun X."/>
            <person name="Fei Z."/>
            <person name="Harrison M."/>
        </authorList>
    </citation>
    <scope>NUCLEOTIDE SEQUENCE [LARGE SCALE GENOMIC DNA]</scope>
    <source>
        <strain evidence="3 4">IT104</strain>
    </source>
</reference>
<dbReference type="PANTHER" id="PTHR32123">
    <property type="entry name" value="BICD FAMILY-LIKE CARGO ADAPTER"/>
    <property type="match status" value="1"/>
</dbReference>
<organism evidence="3 4">
    <name type="scientific">Diversispora epigaea</name>
    <dbReference type="NCBI Taxonomy" id="1348612"/>
    <lineage>
        <taxon>Eukaryota</taxon>
        <taxon>Fungi</taxon>
        <taxon>Fungi incertae sedis</taxon>
        <taxon>Mucoromycota</taxon>
        <taxon>Glomeromycotina</taxon>
        <taxon>Glomeromycetes</taxon>
        <taxon>Diversisporales</taxon>
        <taxon>Diversisporaceae</taxon>
        <taxon>Diversispora</taxon>
    </lineage>
</organism>
<sequence>MAASSPRVMRNIENLSLDLNYPGLGSPASPSSPSYSNLPSPTFSGSWNQNKSLAELASLLNEAYNTIKEKEKDLVLAAKIGKSLLENNIALRSQYEAIVIQAQQLQLERIKATTFTLQELSADKPSIPAIAPPRDALESSLMDSPPEFDEISSDSNFGLNTSVDFKNSSISQDLPKKNEREQGLYYKDFENKWDLENRNQMLQSKLEETIKEYNESKIRLEKMEQDLLYYQEAHTSATQKIEELEKENNRLLQKTRTELNNKSNVNANDNIVDELLQKIRDLEDQNNTVERRFNRVTQDLEILQEQYNELAEASNGVEILQVANREQELLIFELTESLLK</sequence>
<dbReference type="InterPro" id="IPR051149">
    <property type="entry name" value="Spindly/BICDR_Dynein_Adapter"/>
</dbReference>
<keyword evidence="1 2" id="KW-0175">Coiled coil</keyword>
<name>A0A397IV60_9GLOM</name>
<dbReference type="Proteomes" id="UP000266861">
    <property type="component" value="Unassembled WGS sequence"/>
</dbReference>
<gene>
    <name evidence="3" type="ORF">Glove_140g53</name>
</gene>
<dbReference type="OrthoDB" id="9451547at2759"/>
<dbReference type="STRING" id="1348612.A0A397IV60"/>
<accession>A0A397IV60</accession>